<dbReference type="PANTHER" id="PTHR12132:SF1">
    <property type="entry name" value="DNA REPAIR PROTEIN RAD52 HOMOLOG"/>
    <property type="match status" value="1"/>
</dbReference>
<dbReference type="Pfam" id="PF04098">
    <property type="entry name" value="Rad52_Rad22"/>
    <property type="match status" value="1"/>
</dbReference>
<reference evidence="8" key="1">
    <citation type="submission" date="2022-12" db="EMBL/GenBank/DDBJ databases">
        <authorList>
            <person name="Brejova B."/>
        </authorList>
    </citation>
    <scope>NUCLEOTIDE SEQUENCE</scope>
</reference>
<evidence type="ECO:0000256" key="2">
    <source>
        <dbReference type="ARBA" id="ARBA00022763"/>
    </source>
</evidence>
<protein>
    <recommendedName>
        <fullName evidence="6">DNA repair and recombination protein RAD52</fullName>
    </recommendedName>
</protein>
<dbReference type="InterPro" id="IPR042525">
    <property type="entry name" value="Rad52_Rad59_Rad22_sf"/>
</dbReference>
<dbReference type="GO" id="GO:0045002">
    <property type="term" value="P:double-strand break repair via single-strand annealing"/>
    <property type="evidence" value="ECO:0007669"/>
    <property type="project" value="TreeGrafter"/>
</dbReference>
<dbReference type="InterPro" id="IPR041247">
    <property type="entry name" value="Rad52_fam"/>
</dbReference>
<accession>A0A9W4TYM9</accession>
<dbReference type="FunFam" id="3.30.390.80:FF:000001">
    <property type="entry name" value="DNA repair protein RAD52 homolog"/>
    <property type="match status" value="1"/>
</dbReference>
<dbReference type="GO" id="GO:0005634">
    <property type="term" value="C:nucleus"/>
    <property type="evidence" value="ECO:0007669"/>
    <property type="project" value="TreeGrafter"/>
</dbReference>
<dbReference type="GO" id="GO:0000724">
    <property type="term" value="P:double-strand break repair via homologous recombination"/>
    <property type="evidence" value="ECO:0007669"/>
    <property type="project" value="UniProtKB-ARBA"/>
</dbReference>
<dbReference type="OrthoDB" id="206565at2759"/>
<feature type="compositionally biased region" description="Low complexity" evidence="7">
    <location>
        <begin position="338"/>
        <end position="356"/>
    </location>
</feature>
<organism evidence="8 9">
    <name type="scientific">Candida verbasci</name>
    <dbReference type="NCBI Taxonomy" id="1227364"/>
    <lineage>
        <taxon>Eukaryota</taxon>
        <taxon>Fungi</taxon>
        <taxon>Dikarya</taxon>
        <taxon>Ascomycota</taxon>
        <taxon>Saccharomycotina</taxon>
        <taxon>Pichiomycetes</taxon>
        <taxon>Debaryomycetaceae</taxon>
        <taxon>Candida/Lodderomyces clade</taxon>
        <taxon>Candida</taxon>
    </lineage>
</organism>
<evidence type="ECO:0000256" key="3">
    <source>
        <dbReference type="ARBA" id="ARBA00023172"/>
    </source>
</evidence>
<sequence>MNGNSNQHNHNHQQRNINNNRIFTTTSNYQKSSIDNNNFGSIPYSQEEQFTIQHRLNKVLGPEYVSYRPSGGNQKVQYIEGWKALNLANEIFGFNGWNSQVISCNVDYFDTHNNSGKYSLGISIIVRVTLKDGTFHEDIGYGYIDNAKSRPMAFEKCRKEALTDGLKRCLRCFGNVLGNCLYDKSIVKQMKKIETEQVEYELDNFHRDPLLIERERKKLKQEEQQRIEYEQKMKLQQEEQQRIEYEQKMKLQQEKLEKAKLLAKQHQEKMKSKDQNTFITPKSPSKILNLPPPSPPPPPQSQPRDDNVPDDEEDSFLFSDDINEDIFDKQSPRRSPRKQLQQQQQQQQEQPSEIQENTPPTSTSVQIGFVPARSANLLQCNKINELKEFDTSFIPQSIRHTIDQKRSFPIKRSDISLITTTTTTNNNNNNALKPNHLHNRINKPSINPLNIGNNKILTTSSQQDIITFKRPVIEDINNDIKRPHNE</sequence>
<dbReference type="EMBL" id="CANTUO010000007">
    <property type="protein sequence ID" value="CAI5760780.1"/>
    <property type="molecule type" value="Genomic_DNA"/>
</dbReference>
<dbReference type="PANTHER" id="PTHR12132">
    <property type="entry name" value="DNA REPAIR AND RECOMBINATION PROTEIN RAD52, RAD59"/>
    <property type="match status" value="1"/>
</dbReference>
<dbReference type="SUPFAM" id="SSF54768">
    <property type="entry name" value="dsRNA-binding domain-like"/>
    <property type="match status" value="1"/>
</dbReference>
<dbReference type="Gene3D" id="3.30.390.80">
    <property type="entry name" value="DNA repair protein Rad52/59/22"/>
    <property type="match status" value="1"/>
</dbReference>
<keyword evidence="2" id="KW-0227">DNA damage</keyword>
<feature type="compositionally biased region" description="Pro residues" evidence="7">
    <location>
        <begin position="290"/>
        <end position="301"/>
    </location>
</feature>
<evidence type="ECO:0000313" key="8">
    <source>
        <dbReference type="EMBL" id="CAI5760780.1"/>
    </source>
</evidence>
<dbReference type="GO" id="GO:0003697">
    <property type="term" value="F:single-stranded DNA binding"/>
    <property type="evidence" value="ECO:0007669"/>
    <property type="project" value="UniProtKB-ARBA"/>
</dbReference>
<comment type="similarity">
    <text evidence="1">Belongs to the RAD52 family.</text>
</comment>
<evidence type="ECO:0000256" key="1">
    <source>
        <dbReference type="ARBA" id="ARBA00006638"/>
    </source>
</evidence>
<name>A0A9W4TYM9_9ASCO</name>
<comment type="caution">
    <text evidence="8">The sequence shown here is derived from an EMBL/GenBank/DDBJ whole genome shotgun (WGS) entry which is preliminary data.</text>
</comment>
<dbReference type="Proteomes" id="UP001152885">
    <property type="component" value="Unassembled WGS sequence"/>
</dbReference>
<evidence type="ECO:0000313" key="9">
    <source>
        <dbReference type="Proteomes" id="UP001152885"/>
    </source>
</evidence>
<comment type="function">
    <text evidence="5">Involved in DNA double-strand break (DSB) repair and recombination. Promotes the annealing of complementary single-stranded DNA and by stimulation of the RAD51 recombinase.</text>
</comment>
<evidence type="ECO:0000256" key="7">
    <source>
        <dbReference type="SAM" id="MobiDB-lite"/>
    </source>
</evidence>
<keyword evidence="3" id="KW-0233">DNA recombination</keyword>
<keyword evidence="9" id="KW-1185">Reference proteome</keyword>
<feature type="compositionally biased region" description="Acidic residues" evidence="7">
    <location>
        <begin position="308"/>
        <end position="325"/>
    </location>
</feature>
<feature type="region of interest" description="Disordered" evidence="7">
    <location>
        <begin position="1"/>
        <end position="20"/>
    </location>
</feature>
<keyword evidence="4" id="KW-0234">DNA repair</keyword>
<evidence type="ECO:0000256" key="5">
    <source>
        <dbReference type="ARBA" id="ARBA00037138"/>
    </source>
</evidence>
<dbReference type="GO" id="GO:0006312">
    <property type="term" value="P:mitotic recombination"/>
    <property type="evidence" value="ECO:0007669"/>
    <property type="project" value="TreeGrafter"/>
</dbReference>
<evidence type="ECO:0000256" key="4">
    <source>
        <dbReference type="ARBA" id="ARBA00023204"/>
    </source>
</evidence>
<dbReference type="AlphaFoldDB" id="A0A9W4TYM9"/>
<feature type="compositionally biased region" description="Basic and acidic residues" evidence="7">
    <location>
        <begin position="263"/>
        <end position="274"/>
    </location>
</feature>
<evidence type="ECO:0000256" key="6">
    <source>
        <dbReference type="ARBA" id="ARBA00041062"/>
    </source>
</evidence>
<dbReference type="InterPro" id="IPR007232">
    <property type="entry name" value="Rad52_Rad59_Rad22"/>
</dbReference>
<feature type="region of interest" description="Disordered" evidence="7">
    <location>
        <begin position="263"/>
        <end position="365"/>
    </location>
</feature>
<gene>
    <name evidence="8" type="ORF">CANVERA_P5288</name>
</gene>
<proteinExistence type="inferred from homology"/>